<evidence type="ECO:0000313" key="4">
    <source>
        <dbReference type="Proteomes" id="UP001224845"/>
    </source>
</evidence>
<protein>
    <submittedName>
        <fullName evidence="3">Glyoxylase-like metal-dependent hydrolase (Beta-lactamase superfamily II)</fullName>
    </submittedName>
</protein>
<dbReference type="PANTHER" id="PTHR42951:SF14">
    <property type="entry name" value="METALLO-BETA-LACTAMASE SUPERFAMILY PROTEIN"/>
    <property type="match status" value="1"/>
</dbReference>
<dbReference type="SMART" id="SM00849">
    <property type="entry name" value="Lactamase_B"/>
    <property type="match status" value="1"/>
</dbReference>
<reference evidence="3" key="1">
    <citation type="submission" date="2023-07" db="EMBL/GenBank/DDBJ databases">
        <title>Sorghum-associated microbial communities from plants grown in Nebraska, USA.</title>
        <authorList>
            <person name="Schachtman D."/>
        </authorList>
    </citation>
    <scope>NUCLEOTIDE SEQUENCE</scope>
    <source>
        <strain evidence="3">DS3315</strain>
    </source>
</reference>
<dbReference type="InterPro" id="IPR036866">
    <property type="entry name" value="RibonucZ/Hydroxyglut_hydro"/>
</dbReference>
<evidence type="ECO:0000259" key="2">
    <source>
        <dbReference type="SMART" id="SM00849"/>
    </source>
</evidence>
<accession>A0AAW8EG51</accession>
<keyword evidence="3" id="KW-0378">Hydrolase</keyword>
<dbReference type="InterPro" id="IPR050855">
    <property type="entry name" value="NDM-1-like"/>
</dbReference>
<name>A0AAW8EG51_VARPD</name>
<feature type="domain" description="Metallo-beta-lactamase" evidence="2">
    <location>
        <begin position="43"/>
        <end position="228"/>
    </location>
</feature>
<comment type="caution">
    <text evidence="3">The sequence shown here is derived from an EMBL/GenBank/DDBJ whole genome shotgun (WGS) entry which is preliminary data.</text>
</comment>
<dbReference type="InterPro" id="IPR001279">
    <property type="entry name" value="Metallo-B-lactamas"/>
</dbReference>
<organism evidence="3 4">
    <name type="scientific">Variovorax paradoxus</name>
    <dbReference type="NCBI Taxonomy" id="34073"/>
    <lineage>
        <taxon>Bacteria</taxon>
        <taxon>Pseudomonadati</taxon>
        <taxon>Pseudomonadota</taxon>
        <taxon>Betaproteobacteria</taxon>
        <taxon>Burkholderiales</taxon>
        <taxon>Comamonadaceae</taxon>
        <taxon>Variovorax</taxon>
    </lineage>
</organism>
<evidence type="ECO:0000256" key="1">
    <source>
        <dbReference type="SAM" id="SignalP"/>
    </source>
</evidence>
<feature type="chain" id="PRO_5043443235" evidence="1">
    <location>
        <begin position="26"/>
        <end position="299"/>
    </location>
</feature>
<evidence type="ECO:0000313" key="3">
    <source>
        <dbReference type="EMBL" id="MDP9971529.1"/>
    </source>
</evidence>
<proteinExistence type="predicted"/>
<dbReference type="EMBL" id="JAUSRV010000006">
    <property type="protein sequence ID" value="MDP9971529.1"/>
    <property type="molecule type" value="Genomic_DNA"/>
</dbReference>
<dbReference type="Pfam" id="PF00753">
    <property type="entry name" value="Lactamase_B"/>
    <property type="match status" value="1"/>
</dbReference>
<dbReference type="SUPFAM" id="SSF56281">
    <property type="entry name" value="Metallo-hydrolase/oxidoreductase"/>
    <property type="match status" value="1"/>
</dbReference>
<dbReference type="PANTHER" id="PTHR42951">
    <property type="entry name" value="METALLO-BETA-LACTAMASE DOMAIN-CONTAINING"/>
    <property type="match status" value="1"/>
</dbReference>
<gene>
    <name evidence="3" type="ORF">J2W39_002766</name>
</gene>
<dbReference type="AlphaFoldDB" id="A0AAW8EG51"/>
<feature type="signal peptide" evidence="1">
    <location>
        <begin position="1"/>
        <end position="25"/>
    </location>
</feature>
<dbReference type="GO" id="GO:0016787">
    <property type="term" value="F:hydrolase activity"/>
    <property type="evidence" value="ECO:0007669"/>
    <property type="project" value="UniProtKB-KW"/>
</dbReference>
<keyword evidence="1" id="KW-0732">Signal</keyword>
<sequence length="299" mass="31994">MFRRTLLSAAALGAALSFAALTAHAAEPLKLDVYNPGAKSMFPVSSELVTGQTEAVLIDAQFQRNDAEALVQKIKASGKKLTTVYISHSDPDYYFGLDVIQAAFPDARIVATPQTVAAIQASKDGKLAHWGPILKDNAPKALVVPEPLAGDSITLEGRNIQVVGLDGPTPERTFAWIPSLKAVVGGIPVSANIHVWVADTQTPASRREWIKTLGRIEALRPKTVVPGHYLPNADGSAPYALASVKFTRSYLQAFETEAKKAADSAALIAAMKKRYPKLEGASSLELGAKVIKGEMKWPQ</sequence>
<dbReference type="CDD" id="cd07739">
    <property type="entry name" value="metallo-hydrolase-like_MBL-fold"/>
    <property type="match status" value="1"/>
</dbReference>
<dbReference type="Proteomes" id="UP001224845">
    <property type="component" value="Unassembled WGS sequence"/>
</dbReference>
<dbReference type="Gene3D" id="3.60.15.10">
    <property type="entry name" value="Ribonuclease Z/Hydroxyacylglutathione hydrolase-like"/>
    <property type="match status" value="1"/>
</dbReference>